<dbReference type="InterPro" id="IPR011050">
    <property type="entry name" value="Pectin_lyase_fold/virulence"/>
</dbReference>
<evidence type="ECO:0008006" key="3">
    <source>
        <dbReference type="Google" id="ProtNLM"/>
    </source>
</evidence>
<sequence length="516" mass="57940">MQILKPNSFLFFIIIICSTTIVKSQTNLVDYYTNVISETKKNTVKLNNRLSNSTDMTADLQKLIDEVSKYQKGDKKGGTILIKKKKKGASIYRLRNIQLKSNVRLKIDKEVIIKPFNPSKPGYCVLKVGESIKGIENVEIVCADKNKKFTIDISETRGNREPGSYNVRAVGVVCVDNFLISDFHIIDNQSKISAILFNGYFTDKNTKLHGIPKNGILQNVSSENMHRGYSLCQVQMVKNVLFRNMHAKDAPAALNFESGAGIANIPTYEQTELGIVDDIRVENISCTNCVRVVGFSPHVRINGSVYVDGVTANQCMTAVEVSPGFIDAAVSSKIKNIQAKPTANDPKAFKRGSYKNIVVRNVVFNYKKFTLYPEAVARRTVAPVSLETVERADAHLTYDELMAKYAKEGEELYNKEYSRITAIPVDQRSEKDKKILEVLSLDDLQTTGHYTIDVSEDDVTINNIDQLRIDQGGTENSKVRKIVYEDEPSVCEDIREGFVMVHRKGKRFQAGNKKKH</sequence>
<dbReference type="SUPFAM" id="SSF51126">
    <property type="entry name" value="Pectin lyase-like"/>
    <property type="match status" value="1"/>
</dbReference>
<keyword evidence="2" id="KW-1185">Reference proteome</keyword>
<dbReference type="RefSeq" id="WP_303280387.1">
    <property type="nucleotide sequence ID" value="NZ_BAABCZ010000016.1"/>
</dbReference>
<accession>A0ABT8WVY5</accession>
<evidence type="ECO:0000313" key="1">
    <source>
        <dbReference type="EMBL" id="MDO5985841.1"/>
    </source>
</evidence>
<organism evidence="1 2">
    <name type="scientific">Flavivirga amylovorans</name>
    <dbReference type="NCBI Taxonomy" id="870486"/>
    <lineage>
        <taxon>Bacteria</taxon>
        <taxon>Pseudomonadati</taxon>
        <taxon>Bacteroidota</taxon>
        <taxon>Flavobacteriia</taxon>
        <taxon>Flavobacteriales</taxon>
        <taxon>Flavobacteriaceae</taxon>
        <taxon>Flavivirga</taxon>
    </lineage>
</organism>
<gene>
    <name evidence="1" type="ORF">Q4Q39_00355</name>
</gene>
<dbReference type="Proteomes" id="UP001176891">
    <property type="component" value="Unassembled WGS sequence"/>
</dbReference>
<proteinExistence type="predicted"/>
<reference evidence="1" key="1">
    <citation type="submission" date="2023-07" db="EMBL/GenBank/DDBJ databases">
        <title>Two novel species in the genus Flavivirga.</title>
        <authorList>
            <person name="Kwon K."/>
        </authorList>
    </citation>
    <scope>NUCLEOTIDE SEQUENCE</scope>
    <source>
        <strain evidence="1">KACC 14157</strain>
    </source>
</reference>
<name>A0ABT8WVY5_9FLAO</name>
<evidence type="ECO:0000313" key="2">
    <source>
        <dbReference type="Proteomes" id="UP001176891"/>
    </source>
</evidence>
<dbReference type="EMBL" id="JAUOEM010000001">
    <property type="protein sequence ID" value="MDO5985841.1"/>
    <property type="molecule type" value="Genomic_DNA"/>
</dbReference>
<protein>
    <recommendedName>
        <fullName evidence="3">Right-handed parallel beta-helix repeat-containing protein</fullName>
    </recommendedName>
</protein>
<dbReference type="InterPro" id="IPR012334">
    <property type="entry name" value="Pectin_lyas_fold"/>
</dbReference>
<comment type="caution">
    <text evidence="1">The sequence shown here is derived from an EMBL/GenBank/DDBJ whole genome shotgun (WGS) entry which is preliminary data.</text>
</comment>
<dbReference type="Gene3D" id="2.160.20.10">
    <property type="entry name" value="Single-stranded right-handed beta-helix, Pectin lyase-like"/>
    <property type="match status" value="1"/>
</dbReference>